<evidence type="ECO:0000313" key="1">
    <source>
        <dbReference type="EnsemblPlants" id="ONIVA03G07840.1"/>
    </source>
</evidence>
<organism evidence="1">
    <name type="scientific">Oryza nivara</name>
    <name type="common">Indian wild rice</name>
    <name type="synonym">Oryza sativa f. spontanea</name>
    <dbReference type="NCBI Taxonomy" id="4536"/>
    <lineage>
        <taxon>Eukaryota</taxon>
        <taxon>Viridiplantae</taxon>
        <taxon>Streptophyta</taxon>
        <taxon>Embryophyta</taxon>
        <taxon>Tracheophyta</taxon>
        <taxon>Spermatophyta</taxon>
        <taxon>Magnoliopsida</taxon>
        <taxon>Liliopsida</taxon>
        <taxon>Poales</taxon>
        <taxon>Poaceae</taxon>
        <taxon>BOP clade</taxon>
        <taxon>Oryzoideae</taxon>
        <taxon>Oryzeae</taxon>
        <taxon>Oryzinae</taxon>
        <taxon>Oryza</taxon>
    </lineage>
</organism>
<proteinExistence type="predicted"/>
<dbReference type="Proteomes" id="UP000006591">
    <property type="component" value="Chromosome 3"/>
</dbReference>
<dbReference type="HOGENOM" id="CLU_074468_0_0_1"/>
<reference evidence="1" key="2">
    <citation type="submission" date="2018-04" db="EMBL/GenBank/DDBJ databases">
        <title>OnivRS2 (Oryza nivara Reference Sequence Version 2).</title>
        <authorList>
            <person name="Zhang J."/>
            <person name="Kudrna D."/>
            <person name="Lee S."/>
            <person name="Talag J."/>
            <person name="Rajasekar S."/>
            <person name="Welchert J."/>
            <person name="Hsing Y.-I."/>
            <person name="Wing R.A."/>
        </authorList>
    </citation>
    <scope>NUCLEOTIDE SEQUENCE [LARGE SCALE GENOMIC DNA]</scope>
    <source>
        <strain evidence="1">SL10</strain>
    </source>
</reference>
<evidence type="ECO:0000313" key="2">
    <source>
        <dbReference type="Proteomes" id="UP000006591"/>
    </source>
</evidence>
<keyword evidence="2" id="KW-1185">Reference proteome</keyword>
<protein>
    <submittedName>
        <fullName evidence="1">Uncharacterized protein</fullName>
    </submittedName>
</protein>
<dbReference type="EnsemblPlants" id="ONIVA03G07840.1">
    <property type="protein sequence ID" value="ONIVA03G07840.1"/>
    <property type="gene ID" value="ONIVA03G07840"/>
</dbReference>
<accession>A0A0E0GIG8</accession>
<dbReference type="AlphaFoldDB" id="A0A0E0GIG8"/>
<sequence length="324" mass="35670">MADRTDARRRRREQQREGMRACMIARMQGQLLSPISFATGNAPAIQGSKLEPSLGGQLFKTFHAALLHVQRSTSPSDANGTALERNAHRVFSAGRGEAERNNEATTPTRRAHPLLFRVVPRAFNEPVVPPRWCASLRTVVGPDQTAEREIPLPMLTVARYLRSRMQKRHCPRYPNNVSAMMGTGAGSQRHACIVRSALQFPSTAVPLGARVPSHARSRLSRSRVNVMATRCEGVLKDRAFDRNVHRVFSAGKVVETTRPPTTVLHGLHPHAHTLRVLDFPSFSAMGKAGKCTAHHGDGPPLRTCFPPAPPPVRVCLQHITCILA</sequence>
<dbReference type="Gramene" id="ONIVA03G07840.1">
    <property type="protein sequence ID" value="ONIVA03G07840.1"/>
    <property type="gene ID" value="ONIVA03G07840"/>
</dbReference>
<name>A0A0E0GIG8_ORYNI</name>
<dbReference type="OMA" id="VMATRCE"/>
<reference evidence="1" key="1">
    <citation type="submission" date="2015-04" db="UniProtKB">
        <authorList>
            <consortium name="EnsemblPlants"/>
        </authorList>
    </citation>
    <scope>IDENTIFICATION</scope>
    <source>
        <strain evidence="1">SL10</strain>
    </source>
</reference>